<evidence type="ECO:0000259" key="1">
    <source>
        <dbReference type="Pfam" id="PF10551"/>
    </source>
</evidence>
<feature type="domain" description="MULE transposase" evidence="1">
    <location>
        <begin position="27"/>
        <end position="80"/>
    </location>
</feature>
<evidence type="ECO:0000313" key="3">
    <source>
        <dbReference type="Proteomes" id="UP000232722"/>
    </source>
</evidence>
<dbReference type="EMBL" id="LLXJ01000596">
    <property type="protein sequence ID" value="PKC07883.1"/>
    <property type="molecule type" value="Genomic_DNA"/>
</dbReference>
<reference evidence="2 3" key="2">
    <citation type="submission" date="2017-09" db="EMBL/GenBank/DDBJ databases">
        <title>Extensive intraspecific genome diversity in a model arbuscular mycorrhizal fungus.</title>
        <authorList>
            <person name="Chen E.C."/>
            <person name="Morin E."/>
            <person name="Beaudet D."/>
            <person name="Noel J."/>
            <person name="Ndikumana S."/>
            <person name="Charron P."/>
            <person name="St-Onge C."/>
            <person name="Giorgi J."/>
            <person name="Grigoriev I.V."/>
            <person name="Roux C."/>
            <person name="Martin F.M."/>
            <person name="Corradi N."/>
        </authorList>
    </citation>
    <scope>NUCLEOTIDE SEQUENCE [LARGE SCALE GENOMIC DNA]</scope>
    <source>
        <strain evidence="2 3">A5</strain>
    </source>
</reference>
<gene>
    <name evidence="2" type="ORF">RhiirA5_358621</name>
</gene>
<proteinExistence type="predicted"/>
<accession>A0A2N0PM09</accession>
<reference evidence="2 3" key="1">
    <citation type="submission" date="2016-04" db="EMBL/GenBank/DDBJ databases">
        <title>Genome analyses suggest a sexual origin of heterokaryosis in a supposedly ancient asexual fungus.</title>
        <authorList>
            <person name="Ropars J."/>
            <person name="Sedzielewska K."/>
            <person name="Noel J."/>
            <person name="Charron P."/>
            <person name="Farinelli L."/>
            <person name="Marton T."/>
            <person name="Kruger M."/>
            <person name="Pelin A."/>
            <person name="Brachmann A."/>
            <person name="Corradi N."/>
        </authorList>
    </citation>
    <scope>NUCLEOTIDE SEQUENCE [LARGE SCALE GENOMIC DNA]</scope>
    <source>
        <strain evidence="2 3">A5</strain>
    </source>
</reference>
<dbReference type="Proteomes" id="UP000232722">
    <property type="component" value="Unassembled WGS sequence"/>
</dbReference>
<dbReference type="PANTHER" id="PTHR47718">
    <property type="entry name" value="OS01G0519700 PROTEIN"/>
    <property type="match status" value="1"/>
</dbReference>
<dbReference type="InterPro" id="IPR018289">
    <property type="entry name" value="MULE_transposase_dom"/>
</dbReference>
<dbReference type="PANTHER" id="PTHR47718:SF3">
    <property type="entry name" value="PROTEIN FAR1-RELATED SEQUENCE 5-LIKE"/>
    <property type="match status" value="1"/>
</dbReference>
<dbReference type="VEuPathDB" id="FungiDB:RhiirFUN_017506"/>
<sequence>MKSDPITSSLTHLFWMSPEQQILYHDVIIHDNTYKTNRYNHQLSYFVTSDNNLKTRIVAQAIVGDETQHSYEWVFQCVKKATGVSSK</sequence>
<organism evidence="2 3">
    <name type="scientific">Rhizophagus irregularis</name>
    <dbReference type="NCBI Taxonomy" id="588596"/>
    <lineage>
        <taxon>Eukaryota</taxon>
        <taxon>Fungi</taxon>
        <taxon>Fungi incertae sedis</taxon>
        <taxon>Mucoromycota</taxon>
        <taxon>Glomeromycotina</taxon>
        <taxon>Glomeromycetes</taxon>
        <taxon>Glomerales</taxon>
        <taxon>Glomeraceae</taxon>
        <taxon>Rhizophagus</taxon>
    </lineage>
</organism>
<evidence type="ECO:0000313" key="2">
    <source>
        <dbReference type="EMBL" id="PKC07883.1"/>
    </source>
</evidence>
<name>A0A2N0PM09_9GLOM</name>
<dbReference type="Pfam" id="PF10551">
    <property type="entry name" value="MULE"/>
    <property type="match status" value="1"/>
</dbReference>
<dbReference type="AlphaFoldDB" id="A0A2N0PM09"/>
<protein>
    <recommendedName>
        <fullName evidence="1">MULE transposase domain-containing protein</fullName>
    </recommendedName>
</protein>
<dbReference type="VEuPathDB" id="FungiDB:FUN_000094"/>
<comment type="caution">
    <text evidence="2">The sequence shown here is derived from an EMBL/GenBank/DDBJ whole genome shotgun (WGS) entry which is preliminary data.</text>
</comment>